<dbReference type="EMBL" id="FZON01000033">
    <property type="protein sequence ID" value="SNS80087.1"/>
    <property type="molecule type" value="Genomic_DNA"/>
</dbReference>
<dbReference type="RefSeq" id="WP_089278869.1">
    <property type="nucleotide sequence ID" value="NZ_FZON01000033.1"/>
</dbReference>
<accession>A0A239HFE8</accession>
<sequence>MLKKLLPLVFMAGCSHIVPQTLRDLQAVNPMTADPADFQIHLHLPAGLDLPPDSGKLTFSARTTDKEASGTYTLWRQDSRDGTLIMAIAPQELDALRAVQAEARALKSADPKGTTGSLEIDFGLCLRGDGPDPDAPVSADIVLEYDGPARPFLRPQPVGRYMKMLKARAGTGILPCPLAPRH</sequence>
<evidence type="ECO:0000313" key="1">
    <source>
        <dbReference type="EMBL" id="SNS80087.1"/>
    </source>
</evidence>
<proteinExistence type="predicted"/>
<evidence type="ECO:0000313" key="2">
    <source>
        <dbReference type="Proteomes" id="UP000198440"/>
    </source>
</evidence>
<dbReference type="Proteomes" id="UP000198440">
    <property type="component" value="Unassembled WGS sequence"/>
</dbReference>
<protein>
    <submittedName>
        <fullName evidence="1">Uncharacterized protein</fullName>
    </submittedName>
</protein>
<organism evidence="1 2">
    <name type="scientific">Antarctobacter heliothermus</name>
    <dbReference type="NCBI Taxonomy" id="74033"/>
    <lineage>
        <taxon>Bacteria</taxon>
        <taxon>Pseudomonadati</taxon>
        <taxon>Pseudomonadota</taxon>
        <taxon>Alphaproteobacteria</taxon>
        <taxon>Rhodobacterales</taxon>
        <taxon>Roseobacteraceae</taxon>
        <taxon>Antarctobacter</taxon>
    </lineage>
</organism>
<dbReference type="AlphaFoldDB" id="A0A239HFE8"/>
<gene>
    <name evidence="1" type="ORF">SAMN04488078_103338</name>
</gene>
<dbReference type="OrthoDB" id="7867229at2"/>
<name>A0A239HFE8_9RHOB</name>
<reference evidence="1 2" key="1">
    <citation type="submission" date="2017-06" db="EMBL/GenBank/DDBJ databases">
        <authorList>
            <person name="Kim H.J."/>
            <person name="Triplett B.A."/>
        </authorList>
    </citation>
    <scope>NUCLEOTIDE SEQUENCE [LARGE SCALE GENOMIC DNA]</scope>
    <source>
        <strain evidence="1 2">DSM 11445</strain>
    </source>
</reference>